<sequence>MKRYFFILVVVALGASIFGVWQPATDYREFEYVSYSYQIVDGDATTTFTITTFIKKTDTGYTVTNQIVQEFPDEPLDMVTLTGGFYSYVAMFFMNPMSMMLMNYLDFEEMLPMKIMGFGTIRYEGEEEVGKYKGQKVVLYDEEKEPVFSWVINPEMPLVIKSVLYDENMTLTLLDYKMAGK</sequence>
<keyword evidence="3" id="KW-1185">Reference proteome</keyword>
<evidence type="ECO:0000313" key="2">
    <source>
        <dbReference type="EMBL" id="OAA29158.1"/>
    </source>
</evidence>
<dbReference type="Proteomes" id="UP000077339">
    <property type="component" value="Unassembled WGS sequence"/>
</dbReference>
<evidence type="ECO:0008006" key="4">
    <source>
        <dbReference type="Google" id="ProtNLM"/>
    </source>
</evidence>
<comment type="caution">
    <text evidence="2">The sequence shown here is derived from an EMBL/GenBank/DDBJ whole genome shotgun (WGS) entry which is preliminary data.</text>
</comment>
<organism evidence="2 3">
    <name type="scientific">Kosmotoga arenicorallina S304</name>
    <dbReference type="NCBI Taxonomy" id="1453497"/>
    <lineage>
        <taxon>Bacteria</taxon>
        <taxon>Thermotogati</taxon>
        <taxon>Thermotogota</taxon>
        <taxon>Thermotogae</taxon>
        <taxon>Kosmotogales</taxon>
        <taxon>Kosmotogaceae</taxon>
        <taxon>Kosmotoga</taxon>
    </lineage>
</organism>
<proteinExistence type="predicted"/>
<evidence type="ECO:0000313" key="3">
    <source>
        <dbReference type="Proteomes" id="UP000077339"/>
    </source>
</evidence>
<dbReference type="EMBL" id="JFHK01000020">
    <property type="protein sequence ID" value="OAA29158.1"/>
    <property type="molecule type" value="Genomic_DNA"/>
</dbReference>
<feature type="transmembrane region" description="Helical" evidence="1">
    <location>
        <begin position="85"/>
        <end position="105"/>
    </location>
</feature>
<dbReference type="STRING" id="1453497.AT15_03980"/>
<name>A0A176JYX7_9BACT</name>
<dbReference type="RefSeq" id="WP_068348323.1">
    <property type="nucleotide sequence ID" value="NZ_JFHK01000020.1"/>
</dbReference>
<accession>A0A176JYX7</accession>
<dbReference type="AlphaFoldDB" id="A0A176JYX7"/>
<protein>
    <recommendedName>
        <fullName evidence="4">DUF3108 domain-containing protein</fullName>
    </recommendedName>
</protein>
<keyword evidence="1" id="KW-1133">Transmembrane helix</keyword>
<reference evidence="2 3" key="1">
    <citation type="submission" date="2014-02" db="EMBL/GenBank/DDBJ databases">
        <title>Kosmotoga genome sequencing.</title>
        <authorList>
            <person name="Pollo S.M."/>
            <person name="Charchuk R."/>
            <person name="Nesbo C.L."/>
        </authorList>
    </citation>
    <scope>NUCLEOTIDE SEQUENCE [LARGE SCALE GENOMIC DNA]</scope>
    <source>
        <strain evidence="2 3">S304</strain>
    </source>
</reference>
<keyword evidence="1" id="KW-0812">Transmembrane</keyword>
<keyword evidence="1" id="KW-0472">Membrane</keyword>
<dbReference type="PATRIC" id="fig|1453497.3.peg.788"/>
<gene>
    <name evidence="2" type="ORF">AT15_03980</name>
</gene>
<evidence type="ECO:0000256" key="1">
    <source>
        <dbReference type="SAM" id="Phobius"/>
    </source>
</evidence>
<dbReference type="OrthoDB" id="47789at2"/>